<evidence type="ECO:0000313" key="3">
    <source>
        <dbReference type="Proteomes" id="UP000435036"/>
    </source>
</evidence>
<reference evidence="2 3" key="1">
    <citation type="submission" date="2019-12" db="EMBL/GenBank/DDBJ databases">
        <authorList>
            <person name="Dong K."/>
        </authorList>
    </citation>
    <scope>NUCLEOTIDE SEQUENCE [LARGE SCALE GENOMIC DNA]</scope>
    <source>
        <strain evidence="2 3">JCM 31225</strain>
    </source>
</reference>
<keyword evidence="3" id="KW-1185">Reference proteome</keyword>
<sequence>MEFLYAIPLGTIQVLSEACIRLLQTNILVYILQGVLLYGLCICSVIFLMSFLGRNLDKKQKITYCKLQERYINFIQNQLSTHECLREEDFQRAYYKYFEDLPHRNPAFLSLAFHLLMQEETYLKESYNFETFKSALHIAAQPPRGYNALIANFKLRTCYRVSLLKNYVLNSKLMMDIRKWIPKHT</sequence>
<name>A0A6N8L8G2_9SPHI</name>
<organism evidence="2 3">
    <name type="scientific">Sphingobacterium humi</name>
    <dbReference type="NCBI Taxonomy" id="1796905"/>
    <lineage>
        <taxon>Bacteria</taxon>
        <taxon>Pseudomonadati</taxon>
        <taxon>Bacteroidota</taxon>
        <taxon>Sphingobacteriia</taxon>
        <taxon>Sphingobacteriales</taxon>
        <taxon>Sphingobacteriaceae</taxon>
        <taxon>Sphingobacterium</taxon>
    </lineage>
</organism>
<proteinExistence type="predicted"/>
<protein>
    <submittedName>
        <fullName evidence="2">Uncharacterized protein</fullName>
    </submittedName>
</protein>
<evidence type="ECO:0000256" key="1">
    <source>
        <dbReference type="SAM" id="Phobius"/>
    </source>
</evidence>
<evidence type="ECO:0000313" key="2">
    <source>
        <dbReference type="EMBL" id="MVZ64042.1"/>
    </source>
</evidence>
<feature type="transmembrane region" description="Helical" evidence="1">
    <location>
        <begin position="27"/>
        <end position="52"/>
    </location>
</feature>
<comment type="caution">
    <text evidence="2">The sequence shown here is derived from an EMBL/GenBank/DDBJ whole genome shotgun (WGS) entry which is preliminary data.</text>
</comment>
<dbReference type="Proteomes" id="UP000435036">
    <property type="component" value="Unassembled WGS sequence"/>
</dbReference>
<keyword evidence="1" id="KW-1133">Transmembrane helix</keyword>
<dbReference type="EMBL" id="WSQA01000019">
    <property type="protein sequence ID" value="MVZ64042.1"/>
    <property type="molecule type" value="Genomic_DNA"/>
</dbReference>
<gene>
    <name evidence="2" type="ORF">GQF63_18615</name>
</gene>
<accession>A0A6N8L8G2</accession>
<keyword evidence="1" id="KW-0472">Membrane</keyword>
<dbReference type="AlphaFoldDB" id="A0A6N8L8G2"/>
<keyword evidence="1" id="KW-0812">Transmembrane</keyword>
<dbReference type="RefSeq" id="WP_160370760.1">
    <property type="nucleotide sequence ID" value="NZ_WSQA01000019.1"/>
</dbReference>